<reference evidence="1 2" key="1">
    <citation type="submission" date="2023-03" db="EMBL/GenBank/DDBJ databases">
        <title>Isolation and description of six Streptomyces strains from soil environments, able to metabolize different microbial glucans.</title>
        <authorList>
            <person name="Widen T."/>
            <person name="Larsbrink J."/>
        </authorList>
    </citation>
    <scope>NUCLEOTIDE SEQUENCE [LARGE SCALE GENOMIC DNA]</scope>
    <source>
        <strain evidence="1 2">Mut1</strain>
    </source>
</reference>
<accession>A0ABY9HS32</accession>
<proteinExistence type="predicted"/>
<evidence type="ECO:0000313" key="2">
    <source>
        <dbReference type="Proteomes" id="UP001239522"/>
    </source>
</evidence>
<sequence>MSTRDGEDVNGLLEKPRGAVTVREDGRLLVSVRLPLPGSAQPRLLLRLRPKKGEPEETGRDLALEPAGQDQWQAVLEAAPALEEGRWDAYVVVAPGGDRVPLLPGPRDVRSLVSGGDDVPVMPLAVRIPYATKDGRLAVRAWRRAAHAEAGRIVVAGDSMTVTARLFGARLGEGAVVSLKRRGQRSAATEIALRAEGDRDFAFTVGYQDLLAAAGQAAVVWDVYVRPASGASRIRVARLLDDIADRKQVFVYPSTPLGGVSARPYYTLDNDLSVELAPRRPR</sequence>
<organism evidence="1 2">
    <name type="scientific">Streptomyces castrisilvae</name>
    <dbReference type="NCBI Taxonomy" id="3033811"/>
    <lineage>
        <taxon>Bacteria</taxon>
        <taxon>Bacillati</taxon>
        <taxon>Actinomycetota</taxon>
        <taxon>Actinomycetes</taxon>
        <taxon>Kitasatosporales</taxon>
        <taxon>Streptomycetaceae</taxon>
        <taxon>Streptomyces</taxon>
    </lineage>
</organism>
<dbReference type="EMBL" id="CP120997">
    <property type="protein sequence ID" value="WLQ37370.1"/>
    <property type="molecule type" value="Genomic_DNA"/>
</dbReference>
<gene>
    <name evidence="1" type="ORF">P8A18_29765</name>
</gene>
<evidence type="ECO:0008006" key="3">
    <source>
        <dbReference type="Google" id="ProtNLM"/>
    </source>
</evidence>
<name>A0ABY9HS32_9ACTN</name>
<protein>
    <recommendedName>
        <fullName evidence="3">Transferase</fullName>
    </recommendedName>
</protein>
<dbReference type="Proteomes" id="UP001239522">
    <property type="component" value="Chromosome"/>
</dbReference>
<keyword evidence="2" id="KW-1185">Reference proteome</keyword>
<dbReference type="RefSeq" id="WP_306059533.1">
    <property type="nucleotide sequence ID" value="NZ_CP120997.1"/>
</dbReference>
<evidence type="ECO:0000313" key="1">
    <source>
        <dbReference type="EMBL" id="WLQ37370.1"/>
    </source>
</evidence>